<evidence type="ECO:0000259" key="2">
    <source>
        <dbReference type="Pfam" id="PF01569"/>
    </source>
</evidence>
<dbReference type="AlphaFoldDB" id="A0AAJ5X1T0"/>
<feature type="transmembrane region" description="Helical" evidence="1">
    <location>
        <begin position="223"/>
        <end position="241"/>
    </location>
</feature>
<dbReference type="Proteomes" id="UP001213664">
    <property type="component" value="Chromosome"/>
</dbReference>
<protein>
    <submittedName>
        <fullName evidence="3">Phosphatase PAP2 family protein</fullName>
    </submittedName>
</protein>
<evidence type="ECO:0000256" key="1">
    <source>
        <dbReference type="SAM" id="Phobius"/>
    </source>
</evidence>
<keyword evidence="1" id="KW-1133">Transmembrane helix</keyword>
<dbReference type="Pfam" id="PF01569">
    <property type="entry name" value="PAP2"/>
    <property type="match status" value="1"/>
</dbReference>
<dbReference type="CDD" id="cd03396">
    <property type="entry name" value="PAP2_like_6"/>
    <property type="match status" value="1"/>
</dbReference>
<feature type="domain" description="Phosphatidic acid phosphatase type 2/haloperoxidase" evidence="2">
    <location>
        <begin position="120"/>
        <end position="249"/>
    </location>
</feature>
<organism evidence="3 4">
    <name type="scientific">Candidatus Brevundimonas colombiensis</name>
    <dbReference type="NCBI Taxonomy" id="3121376"/>
    <lineage>
        <taxon>Bacteria</taxon>
        <taxon>Pseudomonadati</taxon>
        <taxon>Pseudomonadota</taxon>
        <taxon>Alphaproteobacteria</taxon>
        <taxon>Caulobacterales</taxon>
        <taxon>Caulobacteraceae</taxon>
        <taxon>Brevundimonas</taxon>
    </lineage>
</organism>
<evidence type="ECO:0000313" key="3">
    <source>
        <dbReference type="EMBL" id="WEK40643.1"/>
    </source>
</evidence>
<proteinExistence type="predicted"/>
<feature type="transmembrane region" description="Helical" evidence="1">
    <location>
        <begin position="36"/>
        <end position="65"/>
    </location>
</feature>
<dbReference type="InterPro" id="IPR000326">
    <property type="entry name" value="PAP2/HPO"/>
</dbReference>
<dbReference type="EMBL" id="CP119326">
    <property type="protein sequence ID" value="WEK40643.1"/>
    <property type="molecule type" value="Genomic_DNA"/>
</dbReference>
<dbReference type="Gene3D" id="1.20.144.10">
    <property type="entry name" value="Phosphatidic acid phosphatase type 2/haloperoxidase"/>
    <property type="match status" value="1"/>
</dbReference>
<accession>A0AAJ5X1T0</accession>
<dbReference type="InterPro" id="IPR036938">
    <property type="entry name" value="PAP2/HPO_sf"/>
</dbReference>
<evidence type="ECO:0000313" key="4">
    <source>
        <dbReference type="Proteomes" id="UP001213664"/>
    </source>
</evidence>
<reference evidence="3" key="1">
    <citation type="submission" date="2023-03" db="EMBL/GenBank/DDBJ databases">
        <title>Andean soil-derived lignocellulolytic bacterial consortium as a source of novel taxa and putative plastic-active enzymes.</title>
        <authorList>
            <person name="Diaz-Garcia L."/>
            <person name="Chuvochina M."/>
            <person name="Feuerriegel G."/>
            <person name="Bunk B."/>
            <person name="Sproer C."/>
            <person name="Streit W.R."/>
            <person name="Rodriguez L.M."/>
            <person name="Overmann J."/>
            <person name="Jimenez D.J."/>
        </authorList>
    </citation>
    <scope>NUCLEOTIDE SEQUENCE</scope>
    <source>
        <strain evidence="3">MAG 833</strain>
    </source>
</reference>
<dbReference type="SUPFAM" id="SSF48317">
    <property type="entry name" value="Acid phosphatase/Vanadium-dependent haloperoxidase"/>
    <property type="match status" value="1"/>
</dbReference>
<feature type="transmembrane region" description="Helical" evidence="1">
    <location>
        <begin position="85"/>
        <end position="106"/>
    </location>
</feature>
<feature type="transmembrane region" description="Helical" evidence="1">
    <location>
        <begin position="183"/>
        <end position="211"/>
    </location>
</feature>
<keyword evidence="1" id="KW-0472">Membrane</keyword>
<gene>
    <name evidence="3" type="ORF">P0Y50_03270</name>
</gene>
<feature type="transmembrane region" description="Helical" evidence="1">
    <location>
        <begin position="118"/>
        <end position="137"/>
    </location>
</feature>
<name>A0AAJ5X1T0_9CAUL</name>
<keyword evidence="1" id="KW-0812">Transmembrane</keyword>
<sequence>MSETTLARPVHAPPRARAPLVRKGARRWRLGPDGGAILAATAILALTAGFLLFPGVDIAVSHLFYRPQAGFFLGGDPVLKALRRSSTLVIGLMLLGALGRMLWVWGRGRPWGDAARRALFVVSALALGPGLTINLVFKELWGRARPVQIEAFGGDAVFTPAWMFSDACRSNCSFVSGEGAGAAWMVGAVLVLTPAQWGPVVVPLAIAYAFALSMNRLAFGGHFLSDILLSWGLTAMIMLALHRMTFTRRSPDRRRVWRARTLPA</sequence>